<dbReference type="EMBL" id="CM023482">
    <property type="protein sequence ID" value="KAH6939338.1"/>
    <property type="molecule type" value="Genomic_DNA"/>
</dbReference>
<protein>
    <submittedName>
        <fullName evidence="1">Uncharacterized protein</fullName>
    </submittedName>
</protein>
<name>A0ACB7SXA8_HYAAI</name>
<evidence type="ECO:0000313" key="2">
    <source>
        <dbReference type="Proteomes" id="UP000821845"/>
    </source>
</evidence>
<comment type="caution">
    <text evidence="1">The sequence shown here is derived from an EMBL/GenBank/DDBJ whole genome shotgun (WGS) entry which is preliminary data.</text>
</comment>
<dbReference type="Proteomes" id="UP000821845">
    <property type="component" value="Chromosome 2"/>
</dbReference>
<keyword evidence="2" id="KW-1185">Reference proteome</keyword>
<reference evidence="1" key="1">
    <citation type="submission" date="2020-05" db="EMBL/GenBank/DDBJ databases">
        <title>Large-scale comparative analyses of tick genomes elucidate their genetic diversity and vector capacities.</title>
        <authorList>
            <person name="Jia N."/>
            <person name="Wang J."/>
            <person name="Shi W."/>
            <person name="Du L."/>
            <person name="Sun Y."/>
            <person name="Zhan W."/>
            <person name="Jiang J."/>
            <person name="Wang Q."/>
            <person name="Zhang B."/>
            <person name="Ji P."/>
            <person name="Sakyi L.B."/>
            <person name="Cui X."/>
            <person name="Yuan T."/>
            <person name="Jiang B."/>
            <person name="Yang W."/>
            <person name="Lam T.T.-Y."/>
            <person name="Chang Q."/>
            <person name="Ding S."/>
            <person name="Wang X."/>
            <person name="Zhu J."/>
            <person name="Ruan X."/>
            <person name="Zhao L."/>
            <person name="Wei J."/>
            <person name="Que T."/>
            <person name="Du C."/>
            <person name="Cheng J."/>
            <person name="Dai P."/>
            <person name="Han X."/>
            <person name="Huang E."/>
            <person name="Gao Y."/>
            <person name="Liu J."/>
            <person name="Shao H."/>
            <person name="Ye R."/>
            <person name="Li L."/>
            <person name="Wei W."/>
            <person name="Wang X."/>
            <person name="Wang C."/>
            <person name="Yang T."/>
            <person name="Huo Q."/>
            <person name="Li W."/>
            <person name="Guo W."/>
            <person name="Chen H."/>
            <person name="Zhou L."/>
            <person name="Ni X."/>
            <person name="Tian J."/>
            <person name="Zhou Y."/>
            <person name="Sheng Y."/>
            <person name="Liu T."/>
            <person name="Pan Y."/>
            <person name="Xia L."/>
            <person name="Li J."/>
            <person name="Zhao F."/>
            <person name="Cao W."/>
        </authorList>
    </citation>
    <scope>NUCLEOTIDE SEQUENCE</scope>
    <source>
        <strain evidence="1">Hyas-2018</strain>
    </source>
</reference>
<evidence type="ECO:0000313" key="1">
    <source>
        <dbReference type="EMBL" id="KAH6939338.1"/>
    </source>
</evidence>
<organism evidence="1 2">
    <name type="scientific">Hyalomma asiaticum</name>
    <name type="common">Tick</name>
    <dbReference type="NCBI Taxonomy" id="266040"/>
    <lineage>
        <taxon>Eukaryota</taxon>
        <taxon>Metazoa</taxon>
        <taxon>Ecdysozoa</taxon>
        <taxon>Arthropoda</taxon>
        <taxon>Chelicerata</taxon>
        <taxon>Arachnida</taxon>
        <taxon>Acari</taxon>
        <taxon>Parasitiformes</taxon>
        <taxon>Ixodida</taxon>
        <taxon>Ixodoidea</taxon>
        <taxon>Ixodidae</taxon>
        <taxon>Hyalomminae</taxon>
        <taxon>Hyalomma</taxon>
    </lineage>
</organism>
<proteinExistence type="predicted"/>
<sequence>MRAVVPGPRLTHASDPPPKPVTTCGTSQRPSSSSFSEPTLDVEVDRVDSSLAPSSERSSPSETSPPALSQVPASLERNFDGRHQQRHREHYAGRPDARHKFCSAHRVAC</sequence>
<accession>A0ACB7SXA8</accession>
<gene>
    <name evidence="1" type="ORF">HPB50_017275</name>
</gene>